<gene>
    <name evidence="2" type="ORF">HU230_06350</name>
</gene>
<feature type="region of interest" description="Disordered" evidence="1">
    <location>
        <begin position="18"/>
        <end position="37"/>
    </location>
</feature>
<sequence>MAETTKLSVEKALEKLRGGDRLKSRDQQLDEKTEALNEEVRRMRAQRLRLDQGKPKRG</sequence>
<dbReference type="AlphaFoldDB" id="A0A973WLH2"/>
<name>A0A973WLH2_9BRAD</name>
<organism evidence="2">
    <name type="scientific">Bradyrhizobium quebecense</name>
    <dbReference type="NCBI Taxonomy" id="2748629"/>
    <lineage>
        <taxon>Bacteria</taxon>
        <taxon>Pseudomonadati</taxon>
        <taxon>Pseudomonadota</taxon>
        <taxon>Alphaproteobacteria</taxon>
        <taxon>Hyphomicrobiales</taxon>
        <taxon>Nitrobacteraceae</taxon>
        <taxon>Bradyrhizobium</taxon>
    </lineage>
</organism>
<dbReference type="RefSeq" id="WP_176529373.1">
    <property type="nucleotide sequence ID" value="NZ_CP088022.1"/>
</dbReference>
<protein>
    <submittedName>
        <fullName evidence="2">Uncharacterized protein</fullName>
    </submittedName>
</protein>
<dbReference type="EMBL" id="JABWSX010000001">
    <property type="protein sequence ID" value="NVL05335.1"/>
    <property type="molecule type" value="Genomic_DNA"/>
</dbReference>
<evidence type="ECO:0000313" key="2">
    <source>
        <dbReference type="EMBL" id="NVL05335.1"/>
    </source>
</evidence>
<accession>A0A973WLH2</accession>
<proteinExistence type="predicted"/>
<evidence type="ECO:0000256" key="1">
    <source>
        <dbReference type="SAM" id="MobiDB-lite"/>
    </source>
</evidence>
<reference evidence="2" key="1">
    <citation type="submission" date="2020-06" db="EMBL/GenBank/DDBJ databases">
        <title>Whole Genome Sequence of Bradyrhizobium sp. Strain 66S1MB.</title>
        <authorList>
            <person name="Bromfield E."/>
            <person name="Cloutier S."/>
        </authorList>
    </citation>
    <scope>NUCLEOTIDE SEQUENCE</scope>
    <source>
        <strain evidence="2">66S1MB</strain>
    </source>
</reference>
<comment type="caution">
    <text evidence="2">The sequence shown here is derived from an EMBL/GenBank/DDBJ whole genome shotgun (WGS) entry which is preliminary data.</text>
</comment>